<organism evidence="1 2">
    <name type="scientific">Podospora fimiseda</name>
    <dbReference type="NCBI Taxonomy" id="252190"/>
    <lineage>
        <taxon>Eukaryota</taxon>
        <taxon>Fungi</taxon>
        <taxon>Dikarya</taxon>
        <taxon>Ascomycota</taxon>
        <taxon>Pezizomycotina</taxon>
        <taxon>Sordariomycetes</taxon>
        <taxon>Sordariomycetidae</taxon>
        <taxon>Sordariales</taxon>
        <taxon>Podosporaceae</taxon>
        <taxon>Podospora</taxon>
    </lineage>
</organism>
<evidence type="ECO:0000313" key="1">
    <source>
        <dbReference type="EMBL" id="KAK4224056.1"/>
    </source>
</evidence>
<dbReference type="Proteomes" id="UP001301958">
    <property type="component" value="Unassembled WGS sequence"/>
</dbReference>
<keyword evidence="2" id="KW-1185">Reference proteome</keyword>
<dbReference type="AlphaFoldDB" id="A0AAN7GPQ1"/>
<sequence length="178" mass="19671">MMEKSPSSAITSSWSPSESAIPTPVSPVCEICQSFLLRPDIDANSQQHDNFKDKRFSVHLGSLDASRSAANGCVLCKQVMAVQLGRIKHGFTESTDLLMSFELTLVWCKLSENFRAMSSMPLSPSIQLYLIDHEKNKTIKHPSPLNTASQICKNLATGWIQECLLRSCQMPAAIPSTR</sequence>
<evidence type="ECO:0000313" key="2">
    <source>
        <dbReference type="Proteomes" id="UP001301958"/>
    </source>
</evidence>
<accession>A0AAN7GPQ1</accession>
<dbReference type="EMBL" id="MU865405">
    <property type="protein sequence ID" value="KAK4224056.1"/>
    <property type="molecule type" value="Genomic_DNA"/>
</dbReference>
<reference evidence="1" key="2">
    <citation type="submission" date="2023-05" db="EMBL/GenBank/DDBJ databases">
        <authorList>
            <consortium name="Lawrence Berkeley National Laboratory"/>
            <person name="Steindorff A."/>
            <person name="Hensen N."/>
            <person name="Bonometti L."/>
            <person name="Westerberg I."/>
            <person name="Brannstrom I.O."/>
            <person name="Guillou S."/>
            <person name="Cros-Aarteil S."/>
            <person name="Calhoun S."/>
            <person name="Haridas S."/>
            <person name="Kuo A."/>
            <person name="Mondo S."/>
            <person name="Pangilinan J."/>
            <person name="Riley R."/>
            <person name="Labutti K."/>
            <person name="Andreopoulos B."/>
            <person name="Lipzen A."/>
            <person name="Chen C."/>
            <person name="Yanf M."/>
            <person name="Daum C."/>
            <person name="Ng V."/>
            <person name="Clum A."/>
            <person name="Ohm R."/>
            <person name="Martin F."/>
            <person name="Silar P."/>
            <person name="Natvig D."/>
            <person name="Lalanne C."/>
            <person name="Gautier V."/>
            <person name="Ament-Velasquez S.L."/>
            <person name="Kruys A."/>
            <person name="Hutchinson M.I."/>
            <person name="Powell A.J."/>
            <person name="Barry K."/>
            <person name="Miller A.N."/>
            <person name="Grigoriev I.V."/>
            <person name="Debuchy R."/>
            <person name="Gladieux P."/>
            <person name="Thoren M.H."/>
            <person name="Johannesson H."/>
        </authorList>
    </citation>
    <scope>NUCLEOTIDE SEQUENCE</scope>
    <source>
        <strain evidence="1">CBS 990.96</strain>
    </source>
</reference>
<proteinExistence type="predicted"/>
<gene>
    <name evidence="1" type="ORF">QBC38DRAFT_27450</name>
</gene>
<reference evidence="1" key="1">
    <citation type="journal article" date="2023" name="Mol. Phylogenet. Evol.">
        <title>Genome-scale phylogeny and comparative genomics of the fungal order Sordariales.</title>
        <authorList>
            <person name="Hensen N."/>
            <person name="Bonometti L."/>
            <person name="Westerberg I."/>
            <person name="Brannstrom I.O."/>
            <person name="Guillou S."/>
            <person name="Cros-Aarteil S."/>
            <person name="Calhoun S."/>
            <person name="Haridas S."/>
            <person name="Kuo A."/>
            <person name="Mondo S."/>
            <person name="Pangilinan J."/>
            <person name="Riley R."/>
            <person name="LaButti K."/>
            <person name="Andreopoulos B."/>
            <person name="Lipzen A."/>
            <person name="Chen C."/>
            <person name="Yan M."/>
            <person name="Daum C."/>
            <person name="Ng V."/>
            <person name="Clum A."/>
            <person name="Steindorff A."/>
            <person name="Ohm R.A."/>
            <person name="Martin F."/>
            <person name="Silar P."/>
            <person name="Natvig D.O."/>
            <person name="Lalanne C."/>
            <person name="Gautier V."/>
            <person name="Ament-Velasquez S.L."/>
            <person name="Kruys A."/>
            <person name="Hutchinson M.I."/>
            <person name="Powell A.J."/>
            <person name="Barry K."/>
            <person name="Miller A.N."/>
            <person name="Grigoriev I.V."/>
            <person name="Debuchy R."/>
            <person name="Gladieux P."/>
            <person name="Hiltunen Thoren M."/>
            <person name="Johannesson H."/>
        </authorList>
    </citation>
    <scope>NUCLEOTIDE SEQUENCE</scope>
    <source>
        <strain evidence="1">CBS 990.96</strain>
    </source>
</reference>
<name>A0AAN7GPQ1_9PEZI</name>
<protein>
    <submittedName>
        <fullName evidence="1">Uncharacterized protein</fullName>
    </submittedName>
</protein>
<comment type="caution">
    <text evidence="1">The sequence shown here is derived from an EMBL/GenBank/DDBJ whole genome shotgun (WGS) entry which is preliminary data.</text>
</comment>